<protein>
    <submittedName>
        <fullName evidence="1">Uncharacterized protein</fullName>
    </submittedName>
</protein>
<gene>
    <name evidence="1" type="ORF">LSINAPIS_LOCUS7823</name>
</gene>
<name>A0A5E4QFI1_9NEOP</name>
<keyword evidence="2" id="KW-1185">Reference proteome</keyword>
<evidence type="ECO:0000313" key="1">
    <source>
        <dbReference type="EMBL" id="VVC96286.1"/>
    </source>
</evidence>
<organism evidence="1 2">
    <name type="scientific">Leptidea sinapis</name>
    <dbReference type="NCBI Taxonomy" id="189913"/>
    <lineage>
        <taxon>Eukaryota</taxon>
        <taxon>Metazoa</taxon>
        <taxon>Ecdysozoa</taxon>
        <taxon>Arthropoda</taxon>
        <taxon>Hexapoda</taxon>
        <taxon>Insecta</taxon>
        <taxon>Pterygota</taxon>
        <taxon>Neoptera</taxon>
        <taxon>Endopterygota</taxon>
        <taxon>Lepidoptera</taxon>
        <taxon>Glossata</taxon>
        <taxon>Ditrysia</taxon>
        <taxon>Papilionoidea</taxon>
        <taxon>Pieridae</taxon>
        <taxon>Dismorphiinae</taxon>
        <taxon>Leptidea</taxon>
    </lineage>
</organism>
<accession>A0A5E4QFI1</accession>
<proteinExistence type="predicted"/>
<sequence length="78" mass="8694">MFKLLIIGNSSRSCQLSASTSRSKRSFGMTSALSFRYGILQDRSATVQLLLHTTVVQWVLYSCTILPMKRASTVYKTG</sequence>
<dbReference type="EMBL" id="FZQP02002658">
    <property type="protein sequence ID" value="VVC96286.1"/>
    <property type="molecule type" value="Genomic_DNA"/>
</dbReference>
<dbReference type="Proteomes" id="UP000324832">
    <property type="component" value="Unassembled WGS sequence"/>
</dbReference>
<reference evidence="1 2" key="1">
    <citation type="submission" date="2017-07" db="EMBL/GenBank/DDBJ databases">
        <authorList>
            <person name="Talla V."/>
            <person name="Backstrom N."/>
        </authorList>
    </citation>
    <scope>NUCLEOTIDE SEQUENCE [LARGE SCALE GENOMIC DNA]</scope>
</reference>
<dbReference type="AlphaFoldDB" id="A0A5E4QFI1"/>
<evidence type="ECO:0000313" key="2">
    <source>
        <dbReference type="Proteomes" id="UP000324832"/>
    </source>
</evidence>